<dbReference type="InterPro" id="IPR012658">
    <property type="entry name" value="YheV"/>
</dbReference>
<dbReference type="NCBIfam" id="TIGR02443">
    <property type="entry name" value="YheV family putative zinc ribbon protein"/>
    <property type="match status" value="1"/>
</dbReference>
<accession>A0A437QZF2</accession>
<dbReference type="EMBL" id="SACS01000007">
    <property type="protein sequence ID" value="RVU39870.1"/>
    <property type="molecule type" value="Genomic_DNA"/>
</dbReference>
<dbReference type="RefSeq" id="WP_068069881.1">
    <property type="nucleotide sequence ID" value="NZ_SACS01000007.1"/>
</dbReference>
<evidence type="ECO:0000313" key="2">
    <source>
        <dbReference type="Proteomes" id="UP000283077"/>
    </source>
</evidence>
<comment type="caution">
    <text evidence="1">The sequence shown here is derived from an EMBL/GenBank/DDBJ whole genome shotgun (WGS) entry which is preliminary data.</text>
</comment>
<protein>
    <submittedName>
        <fullName evidence="1">YheV family putative metal-binding protein</fullName>
    </submittedName>
</protein>
<dbReference type="AlphaFoldDB" id="A0A437QZF2"/>
<organism evidence="1 2">
    <name type="scientific">Rheinheimera riviphila</name>
    <dbReference type="NCBI Taxonomy" id="1834037"/>
    <lineage>
        <taxon>Bacteria</taxon>
        <taxon>Pseudomonadati</taxon>
        <taxon>Pseudomonadota</taxon>
        <taxon>Gammaproteobacteria</taxon>
        <taxon>Chromatiales</taxon>
        <taxon>Chromatiaceae</taxon>
        <taxon>Rheinheimera</taxon>
    </lineage>
</organism>
<gene>
    <name evidence="1" type="ORF">EOE67_08105</name>
</gene>
<dbReference type="OrthoDB" id="5881059at2"/>
<proteinExistence type="predicted"/>
<sequence length="68" mass="7698">MTTRKKKRFIAGASCPKCKAVDTMMLFLEHNVEKVECVSCGYQMAQPESQVERMAREAETVIGVFKPE</sequence>
<name>A0A437QZF2_9GAMM</name>
<evidence type="ECO:0000313" key="1">
    <source>
        <dbReference type="EMBL" id="RVU39870.1"/>
    </source>
</evidence>
<dbReference type="Pfam" id="PF09526">
    <property type="entry name" value="DUF2387"/>
    <property type="match status" value="1"/>
</dbReference>
<keyword evidence="2" id="KW-1185">Reference proteome</keyword>
<reference evidence="1 2" key="1">
    <citation type="submission" date="2019-01" db="EMBL/GenBank/DDBJ databases">
        <authorList>
            <person name="Chen W.-M."/>
        </authorList>
    </citation>
    <scope>NUCLEOTIDE SEQUENCE [LARGE SCALE GENOMIC DNA]</scope>
    <source>
        <strain evidence="1 2">KYPC3</strain>
    </source>
</reference>
<dbReference type="Proteomes" id="UP000283077">
    <property type="component" value="Unassembled WGS sequence"/>
</dbReference>